<dbReference type="GO" id="GO:0008270">
    <property type="term" value="F:zinc ion binding"/>
    <property type="evidence" value="ECO:0007669"/>
    <property type="project" value="UniProtKB-KW"/>
</dbReference>
<evidence type="ECO:0000313" key="13">
    <source>
        <dbReference type="EMBL" id="CAD5114547.1"/>
    </source>
</evidence>
<keyword evidence="6" id="KW-0862">Zinc</keyword>
<evidence type="ECO:0000256" key="4">
    <source>
        <dbReference type="ARBA" id="ARBA00022723"/>
    </source>
</evidence>
<evidence type="ECO:0000259" key="11">
    <source>
        <dbReference type="Pfam" id="PF13866"/>
    </source>
</evidence>
<reference evidence="13 14" key="1">
    <citation type="submission" date="2020-08" db="EMBL/GenBank/DDBJ databases">
        <authorList>
            <person name="Hejnol A."/>
        </authorList>
    </citation>
    <scope>NUCLEOTIDE SEQUENCE [LARGE SCALE GENOMIC DNA]</scope>
</reference>
<evidence type="ECO:0000256" key="10">
    <source>
        <dbReference type="ARBA" id="ARBA00023242"/>
    </source>
</evidence>
<keyword evidence="4" id="KW-0479">Metal-binding</keyword>
<dbReference type="Pfam" id="PF13867">
    <property type="entry name" value="SAP30_Sin3_bdg"/>
    <property type="match status" value="1"/>
</dbReference>
<evidence type="ECO:0000256" key="1">
    <source>
        <dbReference type="ARBA" id="ARBA00004123"/>
    </source>
</evidence>
<protein>
    <submittedName>
        <fullName evidence="13">DgyrCDS3665</fullName>
    </submittedName>
</protein>
<dbReference type="InterPro" id="IPR025718">
    <property type="entry name" value="SAP30_Sin3-bd"/>
</dbReference>
<dbReference type="GO" id="GO:0003712">
    <property type="term" value="F:transcription coregulator activity"/>
    <property type="evidence" value="ECO:0007669"/>
    <property type="project" value="TreeGrafter"/>
</dbReference>
<evidence type="ECO:0000256" key="2">
    <source>
        <dbReference type="ARBA" id="ARBA00006283"/>
    </source>
</evidence>
<evidence type="ECO:0000256" key="6">
    <source>
        <dbReference type="ARBA" id="ARBA00022833"/>
    </source>
</evidence>
<feature type="domain" description="Histone deacetylase complex subunit SAP30 Sin3 binding" evidence="12">
    <location>
        <begin position="98"/>
        <end position="149"/>
    </location>
</feature>
<dbReference type="EMBL" id="CAJFCJ010000005">
    <property type="protein sequence ID" value="CAD5114547.1"/>
    <property type="molecule type" value="Genomic_DNA"/>
</dbReference>
<dbReference type="Proteomes" id="UP000549394">
    <property type="component" value="Unassembled WGS sequence"/>
</dbReference>
<evidence type="ECO:0000259" key="12">
    <source>
        <dbReference type="Pfam" id="PF13867"/>
    </source>
</evidence>
<dbReference type="PANTHER" id="PTHR13286">
    <property type="entry name" value="SAP30"/>
    <property type="match status" value="1"/>
</dbReference>
<dbReference type="OrthoDB" id="510958at2759"/>
<keyword evidence="7" id="KW-0805">Transcription regulation</keyword>
<dbReference type="InterPro" id="IPR024145">
    <property type="entry name" value="His_deAcase_SAP30/SAP30L"/>
</dbReference>
<dbReference type="InterPro" id="IPR038291">
    <property type="entry name" value="SAP30_C_sf"/>
</dbReference>
<evidence type="ECO:0000313" key="14">
    <source>
        <dbReference type="Proteomes" id="UP000549394"/>
    </source>
</evidence>
<gene>
    <name evidence="13" type="ORF">DGYR_LOCUS3377</name>
</gene>
<keyword evidence="3" id="KW-0678">Repressor</keyword>
<evidence type="ECO:0000256" key="3">
    <source>
        <dbReference type="ARBA" id="ARBA00022491"/>
    </source>
</evidence>
<evidence type="ECO:0000256" key="8">
    <source>
        <dbReference type="ARBA" id="ARBA00023125"/>
    </source>
</evidence>
<dbReference type="GO" id="GO:0000118">
    <property type="term" value="C:histone deacetylase complex"/>
    <property type="evidence" value="ECO:0007669"/>
    <property type="project" value="TreeGrafter"/>
</dbReference>
<keyword evidence="14" id="KW-1185">Reference proteome</keyword>
<evidence type="ECO:0000256" key="5">
    <source>
        <dbReference type="ARBA" id="ARBA00022771"/>
    </source>
</evidence>
<dbReference type="Gene3D" id="6.10.160.20">
    <property type="match status" value="1"/>
</dbReference>
<dbReference type="Gene3D" id="3.40.1800.30">
    <property type="match status" value="1"/>
</dbReference>
<comment type="subcellular location">
    <subcellularLocation>
        <location evidence="1">Nucleus</location>
    </subcellularLocation>
</comment>
<comment type="caution">
    <text evidence="13">The sequence shown here is derived from an EMBL/GenBank/DDBJ whole genome shotgun (WGS) entry which is preliminary data.</text>
</comment>
<keyword evidence="8" id="KW-0238">DNA-binding</keyword>
<dbReference type="GO" id="GO:0003677">
    <property type="term" value="F:DNA binding"/>
    <property type="evidence" value="ECO:0007669"/>
    <property type="project" value="UniProtKB-KW"/>
</dbReference>
<dbReference type="AlphaFoldDB" id="A0A7I8VH05"/>
<comment type="similarity">
    <text evidence="2">Belongs to the SAP30 family.</text>
</comment>
<keyword evidence="5" id="KW-0863">Zinc-finger</keyword>
<accession>A0A7I8VH05</accession>
<keyword evidence="10" id="KW-0539">Nucleus</keyword>
<feature type="domain" description="Histone deacetylase complex subunit SAP30 zinc-finger" evidence="11">
    <location>
        <begin position="14"/>
        <end position="82"/>
    </location>
</feature>
<dbReference type="Pfam" id="PF13866">
    <property type="entry name" value="zf-SAP30"/>
    <property type="match status" value="1"/>
</dbReference>
<evidence type="ECO:0000256" key="7">
    <source>
        <dbReference type="ARBA" id="ARBA00023015"/>
    </source>
</evidence>
<proteinExistence type="inferred from homology"/>
<name>A0A7I8VH05_9ANNE</name>
<dbReference type="GO" id="GO:0006355">
    <property type="term" value="P:regulation of DNA-templated transcription"/>
    <property type="evidence" value="ECO:0007669"/>
    <property type="project" value="TreeGrafter"/>
</dbReference>
<dbReference type="InterPro" id="IPR025717">
    <property type="entry name" value="SAP30_zn-finger"/>
</dbReference>
<sequence length="162" mass="19202">MNGYSRTEEQRSSVQYCCLTDDGRNCRRPAGNAVYNKRIQKQALQKRLKLNIDNSHGHIYICDHHKNMIQNVRVKRKRKESELHTREEISVVDFNSMPMNMLKRYRRHFKLPIKQGSNKSQLADSVARHFRSIRVNEKEALTYFIYSAKNHKSKFDTMKGND</sequence>
<organism evidence="13 14">
    <name type="scientific">Dimorphilus gyrociliatus</name>
    <dbReference type="NCBI Taxonomy" id="2664684"/>
    <lineage>
        <taxon>Eukaryota</taxon>
        <taxon>Metazoa</taxon>
        <taxon>Spiralia</taxon>
        <taxon>Lophotrochozoa</taxon>
        <taxon>Annelida</taxon>
        <taxon>Polychaeta</taxon>
        <taxon>Polychaeta incertae sedis</taxon>
        <taxon>Dinophilidae</taxon>
        <taxon>Dimorphilus</taxon>
    </lineage>
</organism>
<evidence type="ECO:0000256" key="9">
    <source>
        <dbReference type="ARBA" id="ARBA00023163"/>
    </source>
</evidence>
<dbReference type="PANTHER" id="PTHR13286:SF6">
    <property type="entry name" value="HISTONE DEACETYLASE COMPLEX SUBUNIT SAP30L-RELATED"/>
    <property type="match status" value="1"/>
</dbReference>
<keyword evidence="9" id="KW-0804">Transcription</keyword>